<dbReference type="Gene3D" id="1.25.40.390">
    <property type="match status" value="1"/>
</dbReference>
<dbReference type="PROSITE" id="PS51257">
    <property type="entry name" value="PROKAR_LIPOPROTEIN"/>
    <property type="match status" value="1"/>
</dbReference>
<evidence type="ECO:0000313" key="10">
    <source>
        <dbReference type="Proteomes" id="UP000195386"/>
    </source>
</evidence>
<evidence type="ECO:0000256" key="5">
    <source>
        <dbReference type="ARBA" id="ARBA00023237"/>
    </source>
</evidence>
<comment type="subcellular location">
    <subcellularLocation>
        <location evidence="1">Cell outer membrane</location>
    </subcellularLocation>
</comment>
<reference evidence="10" key="1">
    <citation type="submission" date="2017-04" db="EMBL/GenBank/DDBJ databases">
        <title>Function of individual gut microbiota members based on whole genome sequencing of pure cultures obtained from chicken caecum.</title>
        <authorList>
            <person name="Medvecky M."/>
            <person name="Cejkova D."/>
            <person name="Polansky O."/>
            <person name="Karasova D."/>
            <person name="Kubasova T."/>
            <person name="Cizek A."/>
            <person name="Rychlik I."/>
        </authorList>
    </citation>
    <scope>NUCLEOTIDE SEQUENCE [LARGE SCALE GENOMIC DNA]</scope>
    <source>
        <strain evidence="10">An43</strain>
    </source>
</reference>
<evidence type="ECO:0000259" key="8">
    <source>
        <dbReference type="Pfam" id="PF14322"/>
    </source>
</evidence>
<dbReference type="InterPro" id="IPR012944">
    <property type="entry name" value="SusD_RagB_dom"/>
</dbReference>
<dbReference type="GO" id="GO:0009279">
    <property type="term" value="C:cell outer membrane"/>
    <property type="evidence" value="ECO:0007669"/>
    <property type="project" value="UniProtKB-SubCell"/>
</dbReference>
<evidence type="ECO:0000256" key="2">
    <source>
        <dbReference type="ARBA" id="ARBA00006275"/>
    </source>
</evidence>
<dbReference type="Gene3D" id="1.10.3780.10">
    <property type="entry name" value="SusD-like"/>
    <property type="match status" value="1"/>
</dbReference>
<dbReference type="Pfam" id="PF14322">
    <property type="entry name" value="SusD-like_3"/>
    <property type="match status" value="1"/>
</dbReference>
<evidence type="ECO:0000256" key="4">
    <source>
        <dbReference type="ARBA" id="ARBA00023136"/>
    </source>
</evidence>
<feature type="domain" description="SusD-like N-terminal" evidence="8">
    <location>
        <begin position="133"/>
        <end position="256"/>
    </location>
</feature>
<dbReference type="Proteomes" id="UP000195386">
    <property type="component" value="Unassembled WGS sequence"/>
</dbReference>
<evidence type="ECO:0000256" key="3">
    <source>
        <dbReference type="ARBA" id="ARBA00022729"/>
    </source>
</evidence>
<dbReference type="SUPFAM" id="SSF48452">
    <property type="entry name" value="TPR-like"/>
    <property type="match status" value="1"/>
</dbReference>
<dbReference type="Pfam" id="PF07980">
    <property type="entry name" value="SusD_RagB"/>
    <property type="match status" value="1"/>
</dbReference>
<dbReference type="CDD" id="cd08977">
    <property type="entry name" value="SusD"/>
    <property type="match status" value="1"/>
</dbReference>
<feature type="signal peptide" evidence="6">
    <location>
        <begin position="1"/>
        <end position="25"/>
    </location>
</feature>
<feature type="domain" description="RagB/SusD" evidence="7">
    <location>
        <begin position="380"/>
        <end position="540"/>
    </location>
</feature>
<dbReference type="InterPro" id="IPR011990">
    <property type="entry name" value="TPR-like_helical_dom_sf"/>
</dbReference>
<keyword evidence="5" id="KW-0998">Cell outer membrane</keyword>
<evidence type="ECO:0000256" key="6">
    <source>
        <dbReference type="SAM" id="SignalP"/>
    </source>
</evidence>
<gene>
    <name evidence="9" type="ORF">B5F97_01490</name>
</gene>
<dbReference type="RefSeq" id="WP_087425189.1">
    <property type="nucleotide sequence ID" value="NZ_CAMMFP010000001.1"/>
</dbReference>
<protein>
    <submittedName>
        <fullName evidence="9">RagB/SusD family nutrient uptake outer membrane protein</fullName>
    </submittedName>
</protein>
<sequence length="542" mass="60932">MRTLKYKYYISATLVSLMLSGTSCIGDLDTVPLSPTEQTSDNVFGNEEITYVESLAKIYAGMAIGGNKGGDSDQDVAGIDGGSQASFLRVLWNMQELPTDMAHCAWSDPGIPGFNQVSWGADSPWIKGSYYRLFYQINLSNAFLRETTDEKLAERRCDAALVDKMKEYRAEARFLRALNYWYLLDLYRNVPLVTEDSAIGEKVLPSQVTPQELYDFIETELTECVDDMLDPVVGYSQQYGHANKAAAWSLLSRLYLNAKVYIGQEKYTECIDACKKVIASGYTLDPEYKAIFCADNDHSVEMIFPVRYEGDQTMTWGGMTAFINWGAADLKDEVNGKDAWQGVRAKSSLLRLFEKENASEKDMRKSMLHTELTTNIEIVNQTEFLNNGIPVAKYYNKYKDGTLPPSKEAYTDFPLFRLGEIYLNYAEAVLRGGTGGSRTTALGYVNDLRKRAYDQDAAATVSDSDLTLDLLLDERGREFFFEAQRRTDLIRFDVFTGDSYLWPWKGGAAEGISVGDYLKIYPLPSDEIGSNTNLVQNPGYQK</sequence>
<dbReference type="EMBL" id="NFII01000001">
    <property type="protein sequence ID" value="OUO03120.1"/>
    <property type="molecule type" value="Genomic_DNA"/>
</dbReference>
<name>A0A1Y3Z673_9BACE</name>
<dbReference type="Gene3D" id="1.25.40.10">
    <property type="entry name" value="Tetratricopeptide repeat domain"/>
    <property type="match status" value="1"/>
</dbReference>
<keyword evidence="3 6" id="KW-0732">Signal</keyword>
<comment type="similarity">
    <text evidence="2">Belongs to the SusD family.</text>
</comment>
<organism evidence="9 10">
    <name type="scientific">Bacteroides clarus</name>
    <dbReference type="NCBI Taxonomy" id="626929"/>
    <lineage>
        <taxon>Bacteria</taxon>
        <taxon>Pseudomonadati</taxon>
        <taxon>Bacteroidota</taxon>
        <taxon>Bacteroidia</taxon>
        <taxon>Bacteroidales</taxon>
        <taxon>Bacteroidaceae</taxon>
        <taxon>Bacteroides</taxon>
    </lineage>
</organism>
<proteinExistence type="inferred from homology"/>
<feature type="chain" id="PRO_5013254861" evidence="6">
    <location>
        <begin position="26"/>
        <end position="542"/>
    </location>
</feature>
<dbReference type="AlphaFoldDB" id="A0A1Y3Z673"/>
<accession>A0A1Y3Z673</accession>
<evidence type="ECO:0000259" key="7">
    <source>
        <dbReference type="Pfam" id="PF07980"/>
    </source>
</evidence>
<evidence type="ECO:0000313" key="9">
    <source>
        <dbReference type="EMBL" id="OUO03120.1"/>
    </source>
</evidence>
<keyword evidence="4" id="KW-0472">Membrane</keyword>
<dbReference type="InterPro" id="IPR033985">
    <property type="entry name" value="SusD-like_N"/>
</dbReference>
<comment type="caution">
    <text evidence="9">The sequence shown here is derived from an EMBL/GenBank/DDBJ whole genome shotgun (WGS) entry which is preliminary data.</text>
</comment>
<evidence type="ECO:0000256" key="1">
    <source>
        <dbReference type="ARBA" id="ARBA00004442"/>
    </source>
</evidence>